<feature type="compositionally biased region" description="Basic and acidic residues" evidence="1">
    <location>
        <begin position="322"/>
        <end position="332"/>
    </location>
</feature>
<dbReference type="AlphaFoldDB" id="A0A5C3Q5X3"/>
<sequence length="332" mass="37298">MANSTTNHDKTTWKNLPAELLSNIFCHTLPIFEDMIPFDCDRLIDDNRGYYPEAAQLEDHEYMSPAIIAAVCQVWRDVAITTARLWSFVYASADIDEETGTTRRHRMNAEAISLWSECSQRALLTVVWLDWSESLSDLDSHPVSVFFARHLNRFEKLYLNLLLIHIQPNRFMHQRSLDGALFPHLRVAPYISKRPPTQTAPSLFQPIPSTLQHLLSAPSLKTVKMEIHPDPAMGCEMTTILWPGQITSALTSMHICQSDVGLAEVCRLLPPDVGPWGVLRLLHGVGSSEAPASASSNSLPTSPTPIPPMAYETHRRRLRGCPSDDSRLLDHS</sequence>
<reference evidence="2 3" key="1">
    <citation type="journal article" date="2019" name="Nat. Ecol. Evol.">
        <title>Megaphylogeny resolves global patterns of mushroom evolution.</title>
        <authorList>
            <person name="Varga T."/>
            <person name="Krizsan K."/>
            <person name="Foldi C."/>
            <person name="Dima B."/>
            <person name="Sanchez-Garcia M."/>
            <person name="Sanchez-Ramirez S."/>
            <person name="Szollosi G.J."/>
            <person name="Szarkandi J.G."/>
            <person name="Papp V."/>
            <person name="Albert L."/>
            <person name="Andreopoulos W."/>
            <person name="Angelini C."/>
            <person name="Antonin V."/>
            <person name="Barry K.W."/>
            <person name="Bougher N.L."/>
            <person name="Buchanan P."/>
            <person name="Buyck B."/>
            <person name="Bense V."/>
            <person name="Catcheside P."/>
            <person name="Chovatia M."/>
            <person name="Cooper J."/>
            <person name="Damon W."/>
            <person name="Desjardin D."/>
            <person name="Finy P."/>
            <person name="Geml J."/>
            <person name="Haridas S."/>
            <person name="Hughes K."/>
            <person name="Justo A."/>
            <person name="Karasinski D."/>
            <person name="Kautmanova I."/>
            <person name="Kiss B."/>
            <person name="Kocsube S."/>
            <person name="Kotiranta H."/>
            <person name="LaButti K.M."/>
            <person name="Lechner B.E."/>
            <person name="Liimatainen K."/>
            <person name="Lipzen A."/>
            <person name="Lukacs Z."/>
            <person name="Mihaltcheva S."/>
            <person name="Morgado L.N."/>
            <person name="Niskanen T."/>
            <person name="Noordeloos M.E."/>
            <person name="Ohm R.A."/>
            <person name="Ortiz-Santana B."/>
            <person name="Ovrebo C."/>
            <person name="Racz N."/>
            <person name="Riley R."/>
            <person name="Savchenko A."/>
            <person name="Shiryaev A."/>
            <person name="Soop K."/>
            <person name="Spirin V."/>
            <person name="Szebenyi C."/>
            <person name="Tomsovsky M."/>
            <person name="Tulloss R.E."/>
            <person name="Uehling J."/>
            <person name="Grigoriev I.V."/>
            <person name="Vagvolgyi C."/>
            <person name="Papp T."/>
            <person name="Martin F.M."/>
            <person name="Miettinen O."/>
            <person name="Hibbett D.S."/>
            <person name="Nagy L.G."/>
        </authorList>
    </citation>
    <scope>NUCLEOTIDE SEQUENCE [LARGE SCALE GENOMIC DNA]</scope>
    <source>
        <strain evidence="2 3">CBS 309.79</strain>
    </source>
</reference>
<evidence type="ECO:0000313" key="3">
    <source>
        <dbReference type="Proteomes" id="UP000305067"/>
    </source>
</evidence>
<dbReference type="EMBL" id="ML178858">
    <property type="protein sequence ID" value="TFK96557.1"/>
    <property type="molecule type" value="Genomic_DNA"/>
</dbReference>
<keyword evidence="3" id="KW-1185">Reference proteome</keyword>
<dbReference type="Proteomes" id="UP000305067">
    <property type="component" value="Unassembled WGS sequence"/>
</dbReference>
<evidence type="ECO:0000256" key="1">
    <source>
        <dbReference type="SAM" id="MobiDB-lite"/>
    </source>
</evidence>
<protein>
    <submittedName>
        <fullName evidence="2">Uncharacterized protein</fullName>
    </submittedName>
</protein>
<feature type="compositionally biased region" description="Low complexity" evidence="1">
    <location>
        <begin position="289"/>
        <end position="301"/>
    </location>
</feature>
<evidence type="ECO:0000313" key="2">
    <source>
        <dbReference type="EMBL" id="TFK96557.1"/>
    </source>
</evidence>
<dbReference type="OrthoDB" id="3021603at2759"/>
<accession>A0A5C3Q5X3</accession>
<proteinExistence type="predicted"/>
<gene>
    <name evidence="2" type="ORF">BDV98DRAFT_305222</name>
</gene>
<organism evidence="2 3">
    <name type="scientific">Pterulicium gracile</name>
    <dbReference type="NCBI Taxonomy" id="1884261"/>
    <lineage>
        <taxon>Eukaryota</taxon>
        <taxon>Fungi</taxon>
        <taxon>Dikarya</taxon>
        <taxon>Basidiomycota</taxon>
        <taxon>Agaricomycotina</taxon>
        <taxon>Agaricomycetes</taxon>
        <taxon>Agaricomycetidae</taxon>
        <taxon>Agaricales</taxon>
        <taxon>Pleurotineae</taxon>
        <taxon>Pterulaceae</taxon>
        <taxon>Pterulicium</taxon>
    </lineage>
</organism>
<name>A0A5C3Q5X3_9AGAR</name>
<feature type="region of interest" description="Disordered" evidence="1">
    <location>
        <begin position="289"/>
        <end position="332"/>
    </location>
</feature>